<organism evidence="1 2">
    <name type="scientific">Trichinella nativa</name>
    <dbReference type="NCBI Taxonomy" id="6335"/>
    <lineage>
        <taxon>Eukaryota</taxon>
        <taxon>Metazoa</taxon>
        <taxon>Ecdysozoa</taxon>
        <taxon>Nematoda</taxon>
        <taxon>Enoplea</taxon>
        <taxon>Dorylaimia</taxon>
        <taxon>Trichinellida</taxon>
        <taxon>Trichinellidae</taxon>
        <taxon>Trichinella</taxon>
    </lineage>
</organism>
<evidence type="ECO:0000313" key="2">
    <source>
        <dbReference type="Proteomes" id="UP000243006"/>
    </source>
</evidence>
<dbReference type="Proteomes" id="UP000243006">
    <property type="component" value="Unassembled WGS sequence"/>
</dbReference>
<dbReference type="AlphaFoldDB" id="A0A1Y3EXY9"/>
<evidence type="ECO:0000313" key="1">
    <source>
        <dbReference type="EMBL" id="OUC48309.1"/>
    </source>
</evidence>
<gene>
    <name evidence="1" type="ORF">D917_06239</name>
</gene>
<protein>
    <submittedName>
        <fullName evidence="1">Uncharacterized protein</fullName>
    </submittedName>
</protein>
<accession>A0A1Y3EXY9</accession>
<reference evidence="1 2" key="1">
    <citation type="submission" date="2015-04" db="EMBL/GenBank/DDBJ databases">
        <title>Draft genome of the roundworm Trichinella nativa.</title>
        <authorList>
            <person name="Mitreva M."/>
        </authorList>
    </citation>
    <scope>NUCLEOTIDE SEQUENCE [LARGE SCALE GENOMIC DNA]</scope>
    <source>
        <strain evidence="1 2">ISS45</strain>
    </source>
</reference>
<sequence length="40" mass="4948">MYELYEKVDMHTSWFDHFKQILQRVRFPKCVFSPLGVRSK</sequence>
<proteinExistence type="predicted"/>
<name>A0A1Y3EXY9_9BILA</name>
<dbReference type="EMBL" id="LVZM01002933">
    <property type="protein sequence ID" value="OUC48309.1"/>
    <property type="molecule type" value="Genomic_DNA"/>
</dbReference>
<comment type="caution">
    <text evidence="1">The sequence shown here is derived from an EMBL/GenBank/DDBJ whole genome shotgun (WGS) entry which is preliminary data.</text>
</comment>